<dbReference type="AlphaFoldDB" id="A0A7U9KPB2"/>
<name>A0A7U9KPB2_9ACTN</name>
<evidence type="ECO:0000313" key="1">
    <source>
        <dbReference type="EMBL" id="GCD32357.1"/>
    </source>
</evidence>
<protein>
    <submittedName>
        <fullName evidence="1">Uncharacterized protein</fullName>
    </submittedName>
</protein>
<gene>
    <name evidence="1" type="ORF">OEIGOIKO_00069</name>
</gene>
<evidence type="ECO:0000313" key="2">
    <source>
        <dbReference type="Proteomes" id="UP000287830"/>
    </source>
</evidence>
<reference evidence="1 2" key="1">
    <citation type="submission" date="2018-11" db="EMBL/GenBank/DDBJ databases">
        <title>Whole genome sequence of Streptomyces chrestomyceticus NBRC 13444(T).</title>
        <authorList>
            <person name="Komaki H."/>
            <person name="Tamura T."/>
        </authorList>
    </citation>
    <scope>NUCLEOTIDE SEQUENCE [LARGE SCALE GENOMIC DNA]</scope>
    <source>
        <strain evidence="1 2">NBRC 13444</strain>
    </source>
</reference>
<comment type="caution">
    <text evidence="1">The sequence shown here is derived from an EMBL/GenBank/DDBJ whole genome shotgun (WGS) entry which is preliminary data.</text>
</comment>
<sequence>MSSYFEEGGHSVLLWTSTGRPRGVPPCDHTCGLPRGAPAVAEAVERRAAAMRELSRRAFPEPDFVRFVFRVRATSKRRPARIRREAVRGACNVVSSLQGLYYFQGSVKERPGTGLAMRATALKKLT</sequence>
<dbReference type="Proteomes" id="UP000287830">
    <property type="component" value="Unassembled WGS sequence"/>
</dbReference>
<organism evidence="1 2">
    <name type="scientific">Streptomyces chrestomyceticus JCM 4735</name>
    <dbReference type="NCBI Taxonomy" id="1306181"/>
    <lineage>
        <taxon>Bacteria</taxon>
        <taxon>Bacillati</taxon>
        <taxon>Actinomycetota</taxon>
        <taxon>Actinomycetes</taxon>
        <taxon>Kitasatosporales</taxon>
        <taxon>Streptomycetaceae</taxon>
        <taxon>Streptomyces</taxon>
    </lineage>
</organism>
<accession>A0A7U9KPB2</accession>
<dbReference type="EMBL" id="BHZC01000001">
    <property type="protein sequence ID" value="GCD32357.1"/>
    <property type="molecule type" value="Genomic_DNA"/>
</dbReference>
<proteinExistence type="predicted"/>